<dbReference type="AlphaFoldDB" id="A0A1Z5HV52"/>
<accession>A0A1Z5HV52</accession>
<comment type="caution">
    <text evidence="10">The sequence shown here is derived from an EMBL/GenBank/DDBJ whole genome shotgun (WGS) entry which is preliminary data.</text>
</comment>
<dbReference type="PANTHER" id="PTHR33908">
    <property type="entry name" value="MANNOSYLTRANSFERASE YKCB-RELATED"/>
    <property type="match status" value="1"/>
</dbReference>
<keyword evidence="5 8" id="KW-0812">Transmembrane</keyword>
<evidence type="ECO:0000313" key="10">
    <source>
        <dbReference type="EMBL" id="GAW93406.1"/>
    </source>
</evidence>
<feature type="transmembrane region" description="Helical" evidence="8">
    <location>
        <begin position="73"/>
        <end position="90"/>
    </location>
</feature>
<evidence type="ECO:0000313" key="11">
    <source>
        <dbReference type="Proteomes" id="UP000197032"/>
    </source>
</evidence>
<comment type="subcellular location">
    <subcellularLocation>
        <location evidence="1">Cell membrane</location>
        <topology evidence="1">Multi-pass membrane protein</topology>
    </subcellularLocation>
</comment>
<keyword evidence="7 8" id="KW-0472">Membrane</keyword>
<dbReference type="GO" id="GO:0016763">
    <property type="term" value="F:pentosyltransferase activity"/>
    <property type="evidence" value="ECO:0007669"/>
    <property type="project" value="TreeGrafter"/>
</dbReference>
<keyword evidence="6 8" id="KW-1133">Transmembrane helix</keyword>
<feature type="transmembrane region" description="Helical" evidence="8">
    <location>
        <begin position="249"/>
        <end position="268"/>
    </location>
</feature>
<evidence type="ECO:0000256" key="5">
    <source>
        <dbReference type="ARBA" id="ARBA00022692"/>
    </source>
</evidence>
<keyword evidence="3" id="KW-0328">Glycosyltransferase</keyword>
<dbReference type="InterPro" id="IPR038731">
    <property type="entry name" value="RgtA/B/C-like"/>
</dbReference>
<keyword evidence="4 10" id="KW-0808">Transferase</keyword>
<name>A0A1Z5HV52_9FIRM</name>
<evidence type="ECO:0000256" key="2">
    <source>
        <dbReference type="ARBA" id="ARBA00022475"/>
    </source>
</evidence>
<reference evidence="11" key="1">
    <citation type="journal article" date="2017" name="Appl. Environ. Microbiol.">
        <title>Genomic analysis of Calderihabitans maritimus KKC1, a thermophilic hydrogenogenic carboxydotrophic bacterium isolated from marine sediment.</title>
        <authorList>
            <person name="Omae K."/>
            <person name="Yoneda Y."/>
            <person name="Fukuyama Y."/>
            <person name="Yoshida T."/>
            <person name="Sako Y."/>
        </authorList>
    </citation>
    <scope>NUCLEOTIDE SEQUENCE [LARGE SCALE GENOMIC DNA]</scope>
    <source>
        <strain evidence="11">KKC1</strain>
    </source>
</reference>
<evidence type="ECO:0000256" key="3">
    <source>
        <dbReference type="ARBA" id="ARBA00022676"/>
    </source>
</evidence>
<evidence type="ECO:0000256" key="8">
    <source>
        <dbReference type="SAM" id="Phobius"/>
    </source>
</evidence>
<keyword evidence="11" id="KW-1185">Reference proteome</keyword>
<organism evidence="10 11">
    <name type="scientific">Calderihabitans maritimus</name>
    <dbReference type="NCBI Taxonomy" id="1246530"/>
    <lineage>
        <taxon>Bacteria</taxon>
        <taxon>Bacillati</taxon>
        <taxon>Bacillota</taxon>
        <taxon>Clostridia</taxon>
        <taxon>Neomoorellales</taxon>
        <taxon>Calderihabitantaceae</taxon>
        <taxon>Calderihabitans</taxon>
    </lineage>
</organism>
<feature type="transmembrane region" description="Helical" evidence="8">
    <location>
        <begin position="32"/>
        <end position="61"/>
    </location>
</feature>
<sequence>MILTEGLFTFLLTLYLFTALQALGNKRRGLSFLSGAVLGMASLVRPSAALFPLAVLGYFLVDPQVPRKEILKKTALTLLAMALVMSPWWVRNYREFHRFVPFSTESGWIFLQGTYPYQEFGKHHREIRASWPVGRDELETNELRFALGMKRAAAWLKNDFSSFWRHYLIEKPKHLWNYTYTGTFGRIPREDIDKFHRWLLRLALAGILLSMFLGPRLYSGPLAMVLLYFTAVHAVFLAIPRFALPATPVIFVFAAYLAVKAIGFLTGLPKRAMGF</sequence>
<dbReference type="GO" id="GO:0005886">
    <property type="term" value="C:plasma membrane"/>
    <property type="evidence" value="ECO:0007669"/>
    <property type="project" value="UniProtKB-SubCell"/>
</dbReference>
<feature type="domain" description="Glycosyltransferase RgtA/B/C/D-like" evidence="9">
    <location>
        <begin position="7"/>
        <end position="89"/>
    </location>
</feature>
<evidence type="ECO:0000256" key="4">
    <source>
        <dbReference type="ARBA" id="ARBA00022679"/>
    </source>
</evidence>
<dbReference type="Proteomes" id="UP000197032">
    <property type="component" value="Unassembled WGS sequence"/>
</dbReference>
<evidence type="ECO:0000256" key="6">
    <source>
        <dbReference type="ARBA" id="ARBA00022989"/>
    </source>
</evidence>
<evidence type="ECO:0000256" key="7">
    <source>
        <dbReference type="ARBA" id="ARBA00023136"/>
    </source>
</evidence>
<evidence type="ECO:0000256" key="1">
    <source>
        <dbReference type="ARBA" id="ARBA00004651"/>
    </source>
</evidence>
<dbReference type="PANTHER" id="PTHR33908:SF11">
    <property type="entry name" value="MEMBRANE PROTEIN"/>
    <property type="match status" value="1"/>
</dbReference>
<dbReference type="Pfam" id="PF13231">
    <property type="entry name" value="PMT_2"/>
    <property type="match status" value="1"/>
</dbReference>
<keyword evidence="2" id="KW-1003">Cell membrane</keyword>
<feature type="transmembrane region" description="Helical" evidence="8">
    <location>
        <begin position="225"/>
        <end position="243"/>
    </location>
</feature>
<dbReference type="InterPro" id="IPR050297">
    <property type="entry name" value="LipidA_mod_glycosyltrf_83"/>
</dbReference>
<proteinExistence type="predicted"/>
<protein>
    <submittedName>
        <fullName evidence="10">Glycosyl transferase family 39</fullName>
    </submittedName>
</protein>
<dbReference type="GO" id="GO:0009103">
    <property type="term" value="P:lipopolysaccharide biosynthetic process"/>
    <property type="evidence" value="ECO:0007669"/>
    <property type="project" value="UniProtKB-ARBA"/>
</dbReference>
<evidence type="ECO:0000259" key="9">
    <source>
        <dbReference type="Pfam" id="PF13231"/>
    </source>
</evidence>
<gene>
    <name evidence="10" type="ORF">KKC1_25400</name>
</gene>
<dbReference type="EMBL" id="BDGJ01000139">
    <property type="protein sequence ID" value="GAW93406.1"/>
    <property type="molecule type" value="Genomic_DNA"/>
</dbReference>